<dbReference type="Pfam" id="PF14299">
    <property type="entry name" value="PP2"/>
    <property type="match status" value="2"/>
</dbReference>
<dbReference type="CDD" id="cd22162">
    <property type="entry name" value="F-box_AtSKIP3-like"/>
    <property type="match status" value="2"/>
</dbReference>
<evidence type="ECO:0000256" key="1">
    <source>
        <dbReference type="SAM" id="MobiDB-lite"/>
    </source>
</evidence>
<dbReference type="EMBL" id="PKMF04000276">
    <property type="protein sequence ID" value="KAK7839777.1"/>
    <property type="molecule type" value="Genomic_DNA"/>
</dbReference>
<comment type="caution">
    <text evidence="2">The sequence shown here is derived from an EMBL/GenBank/DDBJ whole genome shotgun (WGS) entry which is preliminary data.</text>
</comment>
<dbReference type="AlphaFoldDB" id="A0AAW0KKA4"/>
<dbReference type="InterPro" id="IPR025886">
    <property type="entry name" value="PP2-like"/>
</dbReference>
<accession>A0AAW0KKA4</accession>
<feature type="region of interest" description="Disordered" evidence="1">
    <location>
        <begin position="1"/>
        <end position="27"/>
    </location>
</feature>
<dbReference type="PANTHER" id="PTHR32278:SF111">
    <property type="entry name" value="F-BOX PROTEIN PP2-B12-RELATED"/>
    <property type="match status" value="1"/>
</dbReference>
<gene>
    <name evidence="2" type="ORF">CFP56_017513</name>
</gene>
<dbReference type="SUPFAM" id="SSF81383">
    <property type="entry name" value="F-box domain"/>
    <property type="match status" value="2"/>
</dbReference>
<proteinExistence type="predicted"/>
<evidence type="ECO:0000313" key="2">
    <source>
        <dbReference type="EMBL" id="KAK7839777.1"/>
    </source>
</evidence>
<dbReference type="InterPro" id="IPR036047">
    <property type="entry name" value="F-box-like_dom_sf"/>
</dbReference>
<evidence type="ECO:0000313" key="3">
    <source>
        <dbReference type="Proteomes" id="UP000237347"/>
    </source>
</evidence>
<dbReference type="PANTHER" id="PTHR32278">
    <property type="entry name" value="F-BOX DOMAIN-CONTAINING PROTEIN"/>
    <property type="match status" value="1"/>
</dbReference>
<feature type="region of interest" description="Disordered" evidence="1">
    <location>
        <begin position="546"/>
        <end position="565"/>
    </location>
</feature>
<name>A0AAW0KKA4_QUESU</name>
<reference evidence="2 3" key="1">
    <citation type="journal article" date="2018" name="Sci. Data">
        <title>The draft genome sequence of cork oak.</title>
        <authorList>
            <person name="Ramos A.M."/>
            <person name="Usie A."/>
            <person name="Barbosa P."/>
            <person name="Barros P.M."/>
            <person name="Capote T."/>
            <person name="Chaves I."/>
            <person name="Simoes F."/>
            <person name="Abreu I."/>
            <person name="Carrasquinho I."/>
            <person name="Faro C."/>
            <person name="Guimaraes J.B."/>
            <person name="Mendonca D."/>
            <person name="Nobrega F."/>
            <person name="Rodrigues L."/>
            <person name="Saibo N.J.M."/>
            <person name="Varela M.C."/>
            <person name="Egas C."/>
            <person name="Matos J."/>
            <person name="Miguel C.M."/>
            <person name="Oliveira M.M."/>
            <person name="Ricardo C.P."/>
            <person name="Goncalves S."/>
        </authorList>
    </citation>
    <scope>NUCLEOTIDE SEQUENCE [LARGE SCALE GENOMIC DNA]</scope>
    <source>
        <strain evidence="3">cv. HL8</strain>
    </source>
</reference>
<feature type="compositionally biased region" description="Basic and acidic residues" evidence="1">
    <location>
        <begin position="1"/>
        <end position="24"/>
    </location>
</feature>
<dbReference type="Proteomes" id="UP000237347">
    <property type="component" value="Unassembled WGS sequence"/>
</dbReference>
<sequence>MWERARQRNRGEKKMMEEEKEGERSGPPCACGVDISVLPEGCISDTIALTTPKDACRACAVSSIFRAAAESNAVWESFLPSDYQAIIARSSSDSLSFSSKKQLYLSLSDNPILIDDAKKRFFLDKLSGNKCYLLSARELTIAWGDDSRYWRWVSLPESRFSEVAELSFVCWFDINGKMSTSMLSPKTNYAAYLVYKLRSRAHGFKHHLPTASIGTTGGGEVYEQTVGLGLPAVEPGQQDQVVLPQLQQQHTSRPKQRNDGWLEIELGQFFNEEGEADELRFGLKEVKCLSVKSGLIVEGIEIRPTRDVLSRMDLSLAFQSCILHYPPHHFITGKNMRNGFAELPEGCIANILSWTTPKDAGRACAFYPLFRAAAESDTVWKRMLPSDWQAIIARSVTPLNFLSLKHLYGSTPLSPIIQSSLLELLNIFLDKLSGKKCYLLSARELSIIWGNGDTPQYWNWISLPEESRFPDVAELRFVWWFDISGRMSTSMLSPKTNYAAYLVFKRTDRAYGFDDPPPRASVGTTGGGEVHQQTVGLGLSVMEPKQQDRIEPPPQQHASRPKQREDGWLEIELGQFFTEGGENDELQIRLTEVEAGNVKTGLIVEGIEIMPTKG</sequence>
<protein>
    <submittedName>
        <fullName evidence="2">F-box protein</fullName>
    </submittedName>
</protein>
<organism evidence="2 3">
    <name type="scientific">Quercus suber</name>
    <name type="common">Cork oak</name>
    <dbReference type="NCBI Taxonomy" id="58331"/>
    <lineage>
        <taxon>Eukaryota</taxon>
        <taxon>Viridiplantae</taxon>
        <taxon>Streptophyta</taxon>
        <taxon>Embryophyta</taxon>
        <taxon>Tracheophyta</taxon>
        <taxon>Spermatophyta</taxon>
        <taxon>Magnoliopsida</taxon>
        <taxon>eudicotyledons</taxon>
        <taxon>Gunneridae</taxon>
        <taxon>Pentapetalae</taxon>
        <taxon>rosids</taxon>
        <taxon>fabids</taxon>
        <taxon>Fagales</taxon>
        <taxon>Fagaceae</taxon>
        <taxon>Quercus</taxon>
    </lineage>
</organism>
<keyword evidence="3" id="KW-1185">Reference proteome</keyword>